<dbReference type="InterPro" id="IPR025337">
    <property type="entry name" value="Questin_oxidase-like"/>
</dbReference>
<evidence type="ECO:0000256" key="1">
    <source>
        <dbReference type="ARBA" id="ARBA00023002"/>
    </source>
</evidence>
<dbReference type="EMBL" id="KN846984">
    <property type="protein sequence ID" value="KIW95576.1"/>
    <property type="molecule type" value="Genomic_DNA"/>
</dbReference>
<dbReference type="VEuPathDB" id="FungiDB:Z519_04161"/>
<gene>
    <name evidence="2" type="ORF">Z519_04161</name>
</gene>
<organism evidence="2 3">
    <name type="scientific">Cladophialophora bantiana (strain ATCC 10958 / CBS 173.52 / CDC B-1940 / NIH 8579)</name>
    <name type="common">Xylohypha bantiana</name>
    <dbReference type="NCBI Taxonomy" id="1442370"/>
    <lineage>
        <taxon>Eukaryota</taxon>
        <taxon>Fungi</taxon>
        <taxon>Dikarya</taxon>
        <taxon>Ascomycota</taxon>
        <taxon>Pezizomycotina</taxon>
        <taxon>Eurotiomycetes</taxon>
        <taxon>Chaetothyriomycetidae</taxon>
        <taxon>Chaetothyriales</taxon>
        <taxon>Herpotrichiellaceae</taxon>
        <taxon>Cladophialophora</taxon>
    </lineage>
</organism>
<dbReference type="OrthoDB" id="10004862at2759"/>
<proteinExistence type="predicted"/>
<reference evidence="2" key="1">
    <citation type="submission" date="2015-01" db="EMBL/GenBank/DDBJ databases">
        <title>The Genome Sequence of Cladophialophora bantiana CBS 173.52.</title>
        <authorList>
            <consortium name="The Broad Institute Genomics Platform"/>
            <person name="Cuomo C."/>
            <person name="de Hoog S."/>
            <person name="Gorbushina A."/>
            <person name="Stielow B."/>
            <person name="Teixiera M."/>
            <person name="Abouelleil A."/>
            <person name="Chapman S.B."/>
            <person name="Priest M."/>
            <person name="Young S.K."/>
            <person name="Wortman J."/>
            <person name="Nusbaum C."/>
            <person name="Birren B."/>
        </authorList>
    </citation>
    <scope>NUCLEOTIDE SEQUENCE [LARGE SCALE GENOMIC DNA]</scope>
    <source>
        <strain evidence="2">CBS 173.52</strain>
    </source>
</reference>
<protein>
    <recommendedName>
        <fullName evidence="4">HypA-like protein</fullName>
    </recommendedName>
</protein>
<sequence length="449" mass="51513">MYYLMPNDKMTDFPLTCSTTGVYHVPEISKDSAERTVSLLRANHDAFHVFFNFKGYHNHQVHYLLTAYALGANPAQLQSAFDTNISYQRPRIPVDEAIVRKLSNERFFKSLIGNDTYFNDYTAFFQRKFEAQGWQKVVNDYLFSRTELADDLLVRLHAGIIHPLIHFGFGIEFQQPPIIAEALAQAVCHNNFFGPFLFEAEQLAKSRTNEECPPLLDLMKEIRQDPSLYDKNYWDGGNTLLDKILADAPQRVIEIASKWRVDVQDLELRTAEMMNVNAWMAGAAQRRDKEVKLDFFFIHSVNCSIFFSAINAQSWLSDENKARLLEWKVRMDILQYASRLAPELYNDEVVNYKPRESGRSWASIIETTNKITYDDGHISKLVRALAHGSKVCGPYEERQELSARFPLKASGWLQIANMAIDTTKAPTVPTRWVRGAGGAQNWETFGSRL</sequence>
<dbReference type="GO" id="GO:0016491">
    <property type="term" value="F:oxidoreductase activity"/>
    <property type="evidence" value="ECO:0007669"/>
    <property type="project" value="UniProtKB-KW"/>
</dbReference>
<evidence type="ECO:0000313" key="2">
    <source>
        <dbReference type="EMBL" id="KIW95576.1"/>
    </source>
</evidence>
<dbReference type="GeneID" id="27697089"/>
<dbReference type="Proteomes" id="UP000053789">
    <property type="component" value="Unassembled WGS sequence"/>
</dbReference>
<dbReference type="PANTHER" id="PTHR35870:SF7">
    <property type="entry name" value="BAEYER-VILLIGER OXIDASE MDPL"/>
    <property type="match status" value="1"/>
</dbReference>
<accession>A0A0D2F071</accession>
<dbReference type="RefSeq" id="XP_016622245.1">
    <property type="nucleotide sequence ID" value="XM_016761907.1"/>
</dbReference>
<dbReference type="AlphaFoldDB" id="A0A0D2F071"/>
<keyword evidence="3" id="KW-1185">Reference proteome</keyword>
<evidence type="ECO:0008006" key="4">
    <source>
        <dbReference type="Google" id="ProtNLM"/>
    </source>
</evidence>
<name>A0A0D2F071_CLAB1</name>
<dbReference type="HOGENOM" id="CLU_019145_2_1_1"/>
<dbReference type="PANTHER" id="PTHR35870">
    <property type="entry name" value="PROTEIN, PUTATIVE (AFU_ORTHOLOGUE AFUA_5G03330)-RELATED"/>
    <property type="match status" value="1"/>
</dbReference>
<evidence type="ECO:0000313" key="3">
    <source>
        <dbReference type="Proteomes" id="UP000053789"/>
    </source>
</evidence>
<keyword evidence="1" id="KW-0560">Oxidoreductase</keyword>
<dbReference type="Pfam" id="PF14027">
    <property type="entry name" value="Questin_oxidase"/>
    <property type="match status" value="1"/>
</dbReference>